<organism evidence="3">
    <name type="scientific">Tanacetum cinerariifolium</name>
    <name type="common">Dalmatian daisy</name>
    <name type="synonym">Chrysanthemum cinerariifolium</name>
    <dbReference type="NCBI Taxonomy" id="118510"/>
    <lineage>
        <taxon>Eukaryota</taxon>
        <taxon>Viridiplantae</taxon>
        <taxon>Streptophyta</taxon>
        <taxon>Embryophyta</taxon>
        <taxon>Tracheophyta</taxon>
        <taxon>Spermatophyta</taxon>
        <taxon>Magnoliopsida</taxon>
        <taxon>eudicotyledons</taxon>
        <taxon>Gunneridae</taxon>
        <taxon>Pentapetalae</taxon>
        <taxon>asterids</taxon>
        <taxon>campanulids</taxon>
        <taxon>Asterales</taxon>
        <taxon>Asteraceae</taxon>
        <taxon>Asteroideae</taxon>
        <taxon>Anthemideae</taxon>
        <taxon>Anthemidinae</taxon>
        <taxon>Tanacetum</taxon>
    </lineage>
</organism>
<dbReference type="PANTHER" id="PTHR11439:SF511">
    <property type="match status" value="1"/>
</dbReference>
<name>A0A699J7C3_TANCI</name>
<sequence>MDDNPISEGNVPCVQNVPTYDSSNRTNGDNHVCVNTRRSSRVSKLPDKLNDFMLDNKVKYGLIRKSIGSKWVYKIKYKTDDEVERYKSRVVAKGFRQKEGVDYEEIFSPVVKSHFEVALRILSLVSWKSKKQATLSRSSAEAEYRSMASAVCEIATNPVMHEKTKHFDIDVHLIREKVAPGLTKTIKVDSEKQIADILTK</sequence>
<proteinExistence type="predicted"/>
<evidence type="ECO:0000313" key="3">
    <source>
        <dbReference type="EMBL" id="GFA17189.1"/>
    </source>
</evidence>
<dbReference type="PANTHER" id="PTHR11439">
    <property type="entry name" value="GAG-POL-RELATED RETROTRANSPOSON"/>
    <property type="match status" value="1"/>
</dbReference>
<dbReference type="CDD" id="cd09272">
    <property type="entry name" value="RNase_HI_RT_Ty1"/>
    <property type="match status" value="1"/>
</dbReference>
<accession>A0A699J7C3</accession>
<feature type="region of interest" description="Disordered" evidence="1">
    <location>
        <begin position="1"/>
        <end position="29"/>
    </location>
</feature>
<evidence type="ECO:0000256" key="1">
    <source>
        <dbReference type="SAM" id="MobiDB-lite"/>
    </source>
</evidence>
<dbReference type="EMBL" id="BKCJ010380103">
    <property type="protein sequence ID" value="GFA17189.1"/>
    <property type="molecule type" value="Genomic_DNA"/>
</dbReference>
<feature type="non-terminal residue" evidence="3">
    <location>
        <position position="200"/>
    </location>
</feature>
<evidence type="ECO:0000259" key="2">
    <source>
        <dbReference type="Pfam" id="PF07727"/>
    </source>
</evidence>
<comment type="caution">
    <text evidence="3">The sequence shown here is derived from an EMBL/GenBank/DDBJ whole genome shotgun (WGS) entry which is preliminary data.</text>
</comment>
<reference evidence="3" key="1">
    <citation type="journal article" date="2019" name="Sci. Rep.">
        <title>Draft genome of Tanacetum cinerariifolium, the natural source of mosquito coil.</title>
        <authorList>
            <person name="Yamashiro T."/>
            <person name="Shiraishi A."/>
            <person name="Satake H."/>
            <person name="Nakayama K."/>
        </authorList>
    </citation>
    <scope>NUCLEOTIDE SEQUENCE</scope>
</reference>
<dbReference type="AlphaFoldDB" id="A0A699J7C3"/>
<feature type="domain" description="Reverse transcriptase Ty1/copia-type" evidence="2">
    <location>
        <begin position="64"/>
        <end position="114"/>
    </location>
</feature>
<gene>
    <name evidence="3" type="ORF">Tci_589161</name>
</gene>
<dbReference type="InterPro" id="IPR013103">
    <property type="entry name" value="RVT_2"/>
</dbReference>
<feature type="compositionally biased region" description="Polar residues" evidence="1">
    <location>
        <begin position="16"/>
        <end position="29"/>
    </location>
</feature>
<dbReference type="Pfam" id="PF07727">
    <property type="entry name" value="RVT_2"/>
    <property type="match status" value="1"/>
</dbReference>
<protein>
    <submittedName>
        <fullName evidence="3">Retrovirus-related Pol polyprotein from transposon TNT 1-94</fullName>
    </submittedName>
</protein>